<evidence type="ECO:0000313" key="2">
    <source>
        <dbReference type="Proteomes" id="UP000265692"/>
    </source>
</evidence>
<dbReference type="Proteomes" id="UP000265692">
    <property type="component" value="Unassembled WGS sequence"/>
</dbReference>
<keyword evidence="2" id="KW-1185">Reference proteome</keyword>
<dbReference type="OrthoDB" id="2739594at2"/>
<sequence length="159" mass="18488">MKKIMHVILMVISVVILSACQKDEVSEEDVKAFVTEYKSITHDIPVPEEAFDFDVLEKVKPYLNDEWFKMNERDKRVYFPRSYVSVSGNAVSLNDVLIDNLEENPDGEGYAVKYTLLLTVGDEEVKKEGDMKIIEGKPKGFIITYDWEKQITVNRYHFR</sequence>
<dbReference type="RefSeq" id="WP_118875227.1">
    <property type="nucleotide sequence ID" value="NZ_QWEI01000002.1"/>
</dbReference>
<protein>
    <submittedName>
        <fullName evidence="1">Uncharacterized protein</fullName>
    </submittedName>
</protein>
<reference evidence="1 2" key="1">
    <citation type="submission" date="2018-08" db="EMBL/GenBank/DDBJ databases">
        <title>Lysinibacillus sp. YLB-03 draft genome sequence.</title>
        <authorList>
            <person name="Yu L."/>
        </authorList>
    </citation>
    <scope>NUCLEOTIDE SEQUENCE [LARGE SCALE GENOMIC DNA]</scope>
    <source>
        <strain evidence="1 2">YLB-03</strain>
    </source>
</reference>
<organism evidence="1 2">
    <name type="scientific">Ureibacillus yapensis</name>
    <dbReference type="NCBI Taxonomy" id="2304605"/>
    <lineage>
        <taxon>Bacteria</taxon>
        <taxon>Bacillati</taxon>
        <taxon>Bacillota</taxon>
        <taxon>Bacilli</taxon>
        <taxon>Bacillales</taxon>
        <taxon>Caryophanaceae</taxon>
        <taxon>Ureibacillus</taxon>
    </lineage>
</organism>
<comment type="caution">
    <text evidence="1">The sequence shown here is derived from an EMBL/GenBank/DDBJ whole genome shotgun (WGS) entry which is preliminary data.</text>
</comment>
<proteinExistence type="predicted"/>
<accession>A0A396SAN9</accession>
<dbReference type="PROSITE" id="PS51257">
    <property type="entry name" value="PROKAR_LIPOPROTEIN"/>
    <property type="match status" value="1"/>
</dbReference>
<dbReference type="EMBL" id="QWEI01000002">
    <property type="protein sequence ID" value="RHW38192.1"/>
    <property type="molecule type" value="Genomic_DNA"/>
</dbReference>
<dbReference type="AlphaFoldDB" id="A0A396SAN9"/>
<name>A0A396SAN9_9BACL</name>
<evidence type="ECO:0000313" key="1">
    <source>
        <dbReference type="EMBL" id="RHW38192.1"/>
    </source>
</evidence>
<gene>
    <name evidence="1" type="ORF">D1B33_04705</name>
</gene>